<evidence type="ECO:0000256" key="3">
    <source>
        <dbReference type="ARBA" id="ARBA00022553"/>
    </source>
</evidence>
<comment type="catalytic activity">
    <reaction evidence="1">
        <text>ATP + protein L-histidine = ADP + protein N-phospho-L-histidine.</text>
        <dbReference type="EC" id="2.7.13.3"/>
    </reaction>
</comment>
<protein>
    <recommendedName>
        <fullName evidence="2">histidine kinase</fullName>
        <ecNumber evidence="2">2.7.13.3</ecNumber>
    </recommendedName>
</protein>
<dbReference type="CDD" id="cd00082">
    <property type="entry name" value="HisKA"/>
    <property type="match status" value="1"/>
</dbReference>
<name>A0A232LU32_9EURO</name>
<dbReference type="SUPFAM" id="SSF55874">
    <property type="entry name" value="ATPase domain of HSP90 chaperone/DNA topoisomerase II/histidine kinase"/>
    <property type="match status" value="1"/>
</dbReference>
<dbReference type="InterPro" id="IPR004358">
    <property type="entry name" value="Sig_transdc_His_kin-like_C"/>
</dbReference>
<dbReference type="InterPro" id="IPR011006">
    <property type="entry name" value="CheY-like_superfamily"/>
</dbReference>
<gene>
    <name evidence="10" type="ORF">Egran_04580</name>
</gene>
<evidence type="ECO:0000256" key="2">
    <source>
        <dbReference type="ARBA" id="ARBA00012438"/>
    </source>
</evidence>
<evidence type="ECO:0000256" key="7">
    <source>
        <dbReference type="SAM" id="MobiDB-lite"/>
    </source>
</evidence>
<evidence type="ECO:0000313" key="11">
    <source>
        <dbReference type="Proteomes" id="UP000243515"/>
    </source>
</evidence>
<dbReference type="EC" id="2.7.13.3" evidence="2"/>
<organism evidence="10 11">
    <name type="scientific">Elaphomyces granulatus</name>
    <dbReference type="NCBI Taxonomy" id="519963"/>
    <lineage>
        <taxon>Eukaryota</taxon>
        <taxon>Fungi</taxon>
        <taxon>Dikarya</taxon>
        <taxon>Ascomycota</taxon>
        <taxon>Pezizomycotina</taxon>
        <taxon>Eurotiomycetes</taxon>
        <taxon>Eurotiomycetidae</taxon>
        <taxon>Eurotiales</taxon>
        <taxon>Elaphomycetaceae</taxon>
        <taxon>Elaphomyces</taxon>
    </lineage>
</organism>
<dbReference type="GO" id="GO:0000155">
    <property type="term" value="F:phosphorelay sensor kinase activity"/>
    <property type="evidence" value="ECO:0007669"/>
    <property type="project" value="InterPro"/>
</dbReference>
<evidence type="ECO:0000256" key="1">
    <source>
        <dbReference type="ARBA" id="ARBA00000085"/>
    </source>
</evidence>
<reference evidence="10 11" key="1">
    <citation type="journal article" date="2015" name="Environ. Microbiol.">
        <title>Metagenome sequence of Elaphomyces granulatus from sporocarp tissue reveals Ascomycota ectomycorrhizal fingerprints of genome expansion and a Proteobacteria-rich microbiome.</title>
        <authorList>
            <person name="Quandt C.A."/>
            <person name="Kohler A."/>
            <person name="Hesse C.N."/>
            <person name="Sharpton T.J."/>
            <person name="Martin F."/>
            <person name="Spatafora J.W."/>
        </authorList>
    </citation>
    <scope>NUCLEOTIDE SEQUENCE [LARGE SCALE GENOMIC DNA]</scope>
    <source>
        <strain evidence="10 11">OSC145934</strain>
    </source>
</reference>
<dbReference type="Pfam" id="PF02518">
    <property type="entry name" value="HATPase_c"/>
    <property type="match status" value="1"/>
</dbReference>
<keyword evidence="5" id="KW-0418">Kinase</keyword>
<feature type="domain" description="Histidine kinase" evidence="8">
    <location>
        <begin position="554"/>
        <end position="670"/>
    </location>
</feature>
<feature type="region of interest" description="Disordered" evidence="7">
    <location>
        <begin position="890"/>
        <end position="919"/>
    </location>
</feature>
<evidence type="ECO:0000256" key="6">
    <source>
        <dbReference type="PROSITE-ProRule" id="PRU00169"/>
    </source>
</evidence>
<dbReference type="FunFam" id="1.10.287.130:FF:000100">
    <property type="entry name" value="Sensor histidine kinase/response regulator"/>
    <property type="match status" value="1"/>
</dbReference>
<keyword evidence="3 6" id="KW-0597">Phosphoprotein</keyword>
<dbReference type="Gene3D" id="3.40.50.2300">
    <property type="match status" value="1"/>
</dbReference>
<dbReference type="AlphaFoldDB" id="A0A232LU32"/>
<dbReference type="InterPro" id="IPR036890">
    <property type="entry name" value="HATPase_C_sf"/>
</dbReference>
<evidence type="ECO:0000313" key="10">
    <source>
        <dbReference type="EMBL" id="OXV07663.1"/>
    </source>
</evidence>
<dbReference type="CDD" id="cd17546">
    <property type="entry name" value="REC_hyHK_CKI1_RcsC-like"/>
    <property type="match status" value="1"/>
</dbReference>
<feature type="domain" description="Response regulatory" evidence="9">
    <location>
        <begin position="771"/>
        <end position="966"/>
    </location>
</feature>
<evidence type="ECO:0000259" key="8">
    <source>
        <dbReference type="PROSITE" id="PS50109"/>
    </source>
</evidence>
<dbReference type="Gene3D" id="3.30.565.10">
    <property type="entry name" value="Histidine kinase-like ATPase, C-terminal domain"/>
    <property type="match status" value="1"/>
</dbReference>
<sequence length="993" mass="110550">MSDPVIGKSLAGTELPFLQRKSLCISGIQPEAAVQDEDPGFAKLVAEHLNVAENNAAGRLMALKQSLRVADAENFWRLLMEGVTSICNAQYGFAVKQVIYDDTNHTLAIPSICVSEPRLSAVAFYYCDGHGLEGMHRNHQYLKCGTPCAHDMRRDKVCLIPNNLNSFAHHCPNRLPFPAHAYLAIPLFSDDNCVAHFGLMWSDEGLRNKALSWSYMELILHSFEDMVLQRILEGNVAPTIEIKVAPEALSLTQKHSNKPQATLPSQTIFFHSPLKSYARSMSHELRTPMQGVVGMLDVMQVTAQEVIQSNDPERAYRFLHDFTENIELIQDSAGRAIEAADNVVHAYDLNMQVPETPKREMDDEILGNPVSQTASSCESRRAVRLEGSHIAINPHKRRRSSSLEWTLGPAAKHRSRKASPHRDLSFCSGAENSTAVHMADKLVCSASERRLEDVVVGALSQRHSLAARRFASRILIDGCSLIRSGLQPTKIRDLLRLVINESLRVGGRPESSKSEPMFSGEKITVLARSSNEETTTKIIEWSVKPEVPETFLVDERDLVKLISCVFMNALKFTENGEISVSAALSSKGQYVLINVRDTGTGIPEAFLPNLFKPFSREDDSTTRSKDGLGLGLLVAKGLSRKMGGDLICVYSSTAGPKRGTEFQIRLPIRPLDISSKPATLYNGYSTPRQYEQQRDFDGTKRRDSLHGVSINENCTKVPSLRVDEKFSRQSYSKGTNCCGLRSPHKPSSPPSTASHFPDFHNKGLAEAYSLTFLIAEDNKINRKILVNMLRKLGYHDIYEAYDGKEAVRIMRDSLLSHRPLSASDSPRLQDEYDSSIENPLLLNRRSQNKKLKPIDLVLMDLWMPEMDGYDATARIFELVDEHCSHFINNGSSPHQSCPPCSEKDEKDEKDDDNLTPSLPQISPTVLAVSADVTDEALRRAFEVGMEGYMTKPYTISDLQRLIAQFCGLKGSSRIGASREGRTRGLQEKGQPLP</sequence>
<dbReference type="InterPro" id="IPR003661">
    <property type="entry name" value="HisK_dim/P_dom"/>
</dbReference>
<dbReference type="InterPro" id="IPR003594">
    <property type="entry name" value="HATPase_dom"/>
</dbReference>
<dbReference type="InterPro" id="IPR001789">
    <property type="entry name" value="Sig_transdc_resp-reg_receiver"/>
</dbReference>
<proteinExistence type="predicted"/>
<dbReference type="InterPro" id="IPR036097">
    <property type="entry name" value="HisK_dim/P_sf"/>
</dbReference>
<dbReference type="PANTHER" id="PTHR43047">
    <property type="entry name" value="TWO-COMPONENT HISTIDINE PROTEIN KINASE"/>
    <property type="match status" value="1"/>
</dbReference>
<keyword evidence="4" id="KW-0808">Transferase</keyword>
<dbReference type="GO" id="GO:0005886">
    <property type="term" value="C:plasma membrane"/>
    <property type="evidence" value="ECO:0007669"/>
    <property type="project" value="TreeGrafter"/>
</dbReference>
<dbReference type="SMART" id="SM00448">
    <property type="entry name" value="REC"/>
    <property type="match status" value="1"/>
</dbReference>
<dbReference type="SUPFAM" id="SSF47384">
    <property type="entry name" value="Homodimeric domain of signal transducing histidine kinase"/>
    <property type="match status" value="1"/>
</dbReference>
<comment type="caution">
    <text evidence="10">The sequence shown here is derived from an EMBL/GenBank/DDBJ whole genome shotgun (WGS) entry which is preliminary data.</text>
</comment>
<evidence type="ECO:0000259" key="9">
    <source>
        <dbReference type="PROSITE" id="PS50110"/>
    </source>
</evidence>
<dbReference type="PROSITE" id="PS50109">
    <property type="entry name" value="HIS_KIN"/>
    <property type="match status" value="1"/>
</dbReference>
<dbReference type="Proteomes" id="UP000243515">
    <property type="component" value="Unassembled WGS sequence"/>
</dbReference>
<evidence type="ECO:0000256" key="4">
    <source>
        <dbReference type="ARBA" id="ARBA00022679"/>
    </source>
</evidence>
<accession>A0A232LU32</accession>
<dbReference type="SUPFAM" id="SSF52172">
    <property type="entry name" value="CheY-like"/>
    <property type="match status" value="1"/>
</dbReference>
<keyword evidence="11" id="KW-1185">Reference proteome</keyword>
<dbReference type="Gene3D" id="1.10.287.130">
    <property type="match status" value="1"/>
</dbReference>
<feature type="compositionally biased region" description="Basic and acidic residues" evidence="7">
    <location>
        <begin position="976"/>
        <end position="986"/>
    </location>
</feature>
<dbReference type="PROSITE" id="PS50110">
    <property type="entry name" value="RESPONSE_REGULATORY"/>
    <property type="match status" value="1"/>
</dbReference>
<evidence type="ECO:0000256" key="5">
    <source>
        <dbReference type="ARBA" id="ARBA00022777"/>
    </source>
</evidence>
<feature type="modified residue" description="4-aspartylphosphate" evidence="6">
    <location>
        <position position="860"/>
    </location>
</feature>
<dbReference type="EMBL" id="NPHW01004649">
    <property type="protein sequence ID" value="OXV07663.1"/>
    <property type="molecule type" value="Genomic_DNA"/>
</dbReference>
<dbReference type="SMART" id="SM00387">
    <property type="entry name" value="HATPase_c"/>
    <property type="match status" value="1"/>
</dbReference>
<dbReference type="InterPro" id="IPR005467">
    <property type="entry name" value="His_kinase_dom"/>
</dbReference>
<dbReference type="PANTHER" id="PTHR43047:SF2">
    <property type="entry name" value="HISTIDINE KINASE M7"/>
    <property type="match status" value="1"/>
</dbReference>
<dbReference type="GO" id="GO:0009927">
    <property type="term" value="F:histidine phosphotransfer kinase activity"/>
    <property type="evidence" value="ECO:0007669"/>
    <property type="project" value="TreeGrafter"/>
</dbReference>
<feature type="region of interest" description="Disordered" evidence="7">
    <location>
        <begin position="974"/>
        <end position="993"/>
    </location>
</feature>
<dbReference type="OrthoDB" id="60033at2759"/>
<dbReference type="PRINTS" id="PR00344">
    <property type="entry name" value="BCTRLSENSOR"/>
</dbReference>